<name>A0AAV7HLD8_COTGL</name>
<keyword evidence="1" id="KW-1133">Transmembrane helix</keyword>
<dbReference type="EMBL" id="JAHXZJ010002609">
    <property type="protein sequence ID" value="KAH0540675.1"/>
    <property type="molecule type" value="Genomic_DNA"/>
</dbReference>
<organism evidence="2 3">
    <name type="scientific">Cotesia glomerata</name>
    <name type="common">Lepidopteran parasitic wasp</name>
    <name type="synonym">Apanteles glomeratus</name>
    <dbReference type="NCBI Taxonomy" id="32391"/>
    <lineage>
        <taxon>Eukaryota</taxon>
        <taxon>Metazoa</taxon>
        <taxon>Ecdysozoa</taxon>
        <taxon>Arthropoda</taxon>
        <taxon>Hexapoda</taxon>
        <taxon>Insecta</taxon>
        <taxon>Pterygota</taxon>
        <taxon>Neoptera</taxon>
        <taxon>Endopterygota</taxon>
        <taxon>Hymenoptera</taxon>
        <taxon>Apocrita</taxon>
        <taxon>Ichneumonoidea</taxon>
        <taxon>Braconidae</taxon>
        <taxon>Microgastrinae</taxon>
        <taxon>Cotesia</taxon>
    </lineage>
</organism>
<gene>
    <name evidence="2" type="ORF">KQX54_018988</name>
</gene>
<keyword evidence="1" id="KW-0472">Membrane</keyword>
<feature type="transmembrane region" description="Helical" evidence="1">
    <location>
        <begin position="145"/>
        <end position="163"/>
    </location>
</feature>
<reference evidence="2 3" key="1">
    <citation type="journal article" date="2021" name="J. Hered.">
        <title>A chromosome-level genome assembly of the parasitoid wasp, Cotesia glomerata (Hymenoptera: Braconidae).</title>
        <authorList>
            <person name="Pinto B.J."/>
            <person name="Weis J.J."/>
            <person name="Gamble T."/>
            <person name="Ode P.J."/>
            <person name="Paul R."/>
            <person name="Zaspel J.M."/>
        </authorList>
    </citation>
    <scope>NUCLEOTIDE SEQUENCE [LARGE SCALE GENOMIC DNA]</scope>
    <source>
        <strain evidence="2">CgM1</strain>
    </source>
</reference>
<keyword evidence="1" id="KW-0812">Transmembrane</keyword>
<proteinExistence type="predicted"/>
<dbReference type="Proteomes" id="UP000826195">
    <property type="component" value="Unassembled WGS sequence"/>
</dbReference>
<keyword evidence="3" id="KW-1185">Reference proteome</keyword>
<accession>A0AAV7HLD8</accession>
<evidence type="ECO:0000313" key="2">
    <source>
        <dbReference type="EMBL" id="KAH0540675.1"/>
    </source>
</evidence>
<dbReference type="AlphaFoldDB" id="A0AAV7HLD8"/>
<sequence length="181" mass="20413">MKPTIGNQQIVKGPLKRRHGLNGNLSLDQEVNLGCKLGDASGAEEMRLGILLQDVCSGDPGASNPMLPSYNQLKLSCLKFWYLASYKNLHSTYTLVVMGKNTDEILAHLEVITETKPAEESGVGIENFKIYDTTSKLSEMTLDKTQVLLLLLLFIFLILVLFFEDRVIFLQERDHLPRDWD</sequence>
<evidence type="ECO:0000313" key="3">
    <source>
        <dbReference type="Proteomes" id="UP000826195"/>
    </source>
</evidence>
<protein>
    <submittedName>
        <fullName evidence="2">Uncharacterized protein</fullName>
    </submittedName>
</protein>
<evidence type="ECO:0000256" key="1">
    <source>
        <dbReference type="SAM" id="Phobius"/>
    </source>
</evidence>
<comment type="caution">
    <text evidence="2">The sequence shown here is derived from an EMBL/GenBank/DDBJ whole genome shotgun (WGS) entry which is preliminary data.</text>
</comment>